<comment type="caution">
    <text evidence="7">The sequence shown here is derived from an EMBL/GenBank/DDBJ whole genome shotgun (WGS) entry which is preliminary data.</text>
</comment>
<evidence type="ECO:0000256" key="3">
    <source>
        <dbReference type="ARBA" id="ARBA00022741"/>
    </source>
</evidence>
<keyword evidence="8" id="KW-1185">Reference proteome</keyword>
<dbReference type="InterPro" id="IPR003593">
    <property type="entry name" value="AAA+_ATPase"/>
</dbReference>
<dbReference type="GO" id="GO:0005524">
    <property type="term" value="F:ATP binding"/>
    <property type="evidence" value="ECO:0007669"/>
    <property type="project" value="UniProtKB-KW"/>
</dbReference>
<comment type="similarity">
    <text evidence="1">Belongs to the ABC transporter superfamily.</text>
</comment>
<evidence type="ECO:0000256" key="5">
    <source>
        <dbReference type="ARBA" id="ARBA00022970"/>
    </source>
</evidence>
<dbReference type="InterPro" id="IPR017871">
    <property type="entry name" value="ABC_transporter-like_CS"/>
</dbReference>
<protein>
    <submittedName>
        <fullName evidence="7">ABC transporter ATP-binding protein</fullName>
    </submittedName>
</protein>
<dbReference type="InterPro" id="IPR052156">
    <property type="entry name" value="BCAA_Transport_ATP-bd_LivF"/>
</dbReference>
<dbReference type="EMBL" id="JAGDYM010000014">
    <property type="protein sequence ID" value="MBO1902807.1"/>
    <property type="molecule type" value="Genomic_DNA"/>
</dbReference>
<keyword evidence="4 7" id="KW-0067">ATP-binding</keyword>
<dbReference type="SMART" id="SM00382">
    <property type="entry name" value="AAA"/>
    <property type="match status" value="1"/>
</dbReference>
<dbReference type="AlphaFoldDB" id="A0A939MPZ4"/>
<sequence length="228" mass="23723">MNDGLRVDGLTVRRGGLTICRQVSLTVPPGEITVLLGANGAGKTTLLDGIAGVLPAAEGTVALAGRPIETLPVHRRAALGIAYVEQGRSVFSRLTVEQNLAVVDGSRDALGRAYEMFPRLAARRGVRAGLLSGGEQQMLVIARALATGPRILLVDELSLGLAPAVVRTLLGALADLADSGVGILLVEQFAEMALRIGSTAHLLRRGRVVRTAPCGELLRDPGVLFGNG</sequence>
<proteinExistence type="inferred from homology"/>
<dbReference type="GO" id="GO:0016887">
    <property type="term" value="F:ATP hydrolysis activity"/>
    <property type="evidence" value="ECO:0007669"/>
    <property type="project" value="InterPro"/>
</dbReference>
<evidence type="ECO:0000313" key="8">
    <source>
        <dbReference type="Proteomes" id="UP000664382"/>
    </source>
</evidence>
<keyword evidence="3" id="KW-0547">Nucleotide-binding</keyword>
<feature type="domain" description="ABC transporter" evidence="6">
    <location>
        <begin position="5"/>
        <end position="226"/>
    </location>
</feature>
<dbReference type="PROSITE" id="PS00211">
    <property type="entry name" value="ABC_TRANSPORTER_1"/>
    <property type="match status" value="1"/>
</dbReference>
<dbReference type="Proteomes" id="UP000664382">
    <property type="component" value="Unassembled WGS sequence"/>
</dbReference>
<dbReference type="CDD" id="cd03224">
    <property type="entry name" value="ABC_TM1139_LivF_branched"/>
    <property type="match status" value="1"/>
</dbReference>
<dbReference type="PANTHER" id="PTHR43820:SF4">
    <property type="entry name" value="HIGH-AFFINITY BRANCHED-CHAIN AMINO ACID TRANSPORT ATP-BINDING PROTEIN LIVF"/>
    <property type="match status" value="1"/>
</dbReference>
<accession>A0A939MPZ4</accession>
<dbReference type="InterPro" id="IPR003439">
    <property type="entry name" value="ABC_transporter-like_ATP-bd"/>
</dbReference>
<evidence type="ECO:0000256" key="1">
    <source>
        <dbReference type="ARBA" id="ARBA00005417"/>
    </source>
</evidence>
<organism evidence="7 8">
    <name type="scientific">Leucobacter weissii</name>
    <dbReference type="NCBI Taxonomy" id="1983706"/>
    <lineage>
        <taxon>Bacteria</taxon>
        <taxon>Bacillati</taxon>
        <taxon>Actinomycetota</taxon>
        <taxon>Actinomycetes</taxon>
        <taxon>Micrococcales</taxon>
        <taxon>Microbacteriaceae</taxon>
        <taxon>Leucobacter</taxon>
    </lineage>
</organism>
<reference evidence="7" key="1">
    <citation type="submission" date="2021-03" db="EMBL/GenBank/DDBJ databases">
        <title>Leucobacter chromiisoli sp. nov., isolated from chromium-containing soil of chemical plant.</title>
        <authorList>
            <person name="Xu Z."/>
        </authorList>
    </citation>
    <scope>NUCLEOTIDE SEQUENCE</scope>
    <source>
        <strain evidence="7">S27</strain>
    </source>
</reference>
<evidence type="ECO:0000256" key="4">
    <source>
        <dbReference type="ARBA" id="ARBA00022840"/>
    </source>
</evidence>
<dbReference type="PROSITE" id="PS50893">
    <property type="entry name" value="ABC_TRANSPORTER_2"/>
    <property type="match status" value="1"/>
</dbReference>
<dbReference type="GO" id="GO:0015807">
    <property type="term" value="P:L-amino acid transport"/>
    <property type="evidence" value="ECO:0007669"/>
    <property type="project" value="TreeGrafter"/>
</dbReference>
<gene>
    <name evidence="7" type="ORF">J4H92_12710</name>
</gene>
<name>A0A939MPZ4_9MICO</name>
<keyword evidence="5" id="KW-0029">Amino-acid transport</keyword>
<evidence type="ECO:0000313" key="7">
    <source>
        <dbReference type="EMBL" id="MBO1902807.1"/>
    </source>
</evidence>
<evidence type="ECO:0000256" key="2">
    <source>
        <dbReference type="ARBA" id="ARBA00022448"/>
    </source>
</evidence>
<dbReference type="PANTHER" id="PTHR43820">
    <property type="entry name" value="HIGH-AFFINITY BRANCHED-CHAIN AMINO ACID TRANSPORT ATP-BINDING PROTEIN LIVF"/>
    <property type="match status" value="1"/>
</dbReference>
<dbReference type="InterPro" id="IPR027417">
    <property type="entry name" value="P-loop_NTPase"/>
</dbReference>
<dbReference type="GO" id="GO:0015658">
    <property type="term" value="F:branched-chain amino acid transmembrane transporter activity"/>
    <property type="evidence" value="ECO:0007669"/>
    <property type="project" value="TreeGrafter"/>
</dbReference>
<dbReference type="Gene3D" id="3.40.50.300">
    <property type="entry name" value="P-loop containing nucleotide triphosphate hydrolases"/>
    <property type="match status" value="1"/>
</dbReference>
<dbReference type="RefSeq" id="WP_208098566.1">
    <property type="nucleotide sequence ID" value="NZ_JAGDYM010000014.1"/>
</dbReference>
<keyword evidence="2" id="KW-0813">Transport</keyword>
<dbReference type="Pfam" id="PF00005">
    <property type="entry name" value="ABC_tran"/>
    <property type="match status" value="1"/>
</dbReference>
<dbReference type="SUPFAM" id="SSF52540">
    <property type="entry name" value="P-loop containing nucleoside triphosphate hydrolases"/>
    <property type="match status" value="1"/>
</dbReference>
<evidence type="ECO:0000259" key="6">
    <source>
        <dbReference type="PROSITE" id="PS50893"/>
    </source>
</evidence>